<keyword evidence="8 10" id="KW-0386">Hypusine biosynthesis</keyword>
<dbReference type="UniPathway" id="UPA00354"/>
<evidence type="ECO:0000313" key="14">
    <source>
        <dbReference type="Proteomes" id="UP000245383"/>
    </source>
</evidence>
<dbReference type="GO" id="GO:0005634">
    <property type="term" value="C:nucleus"/>
    <property type="evidence" value="ECO:0007669"/>
    <property type="project" value="UniProtKB-SubCell"/>
</dbReference>
<dbReference type="SUPFAM" id="SSF48371">
    <property type="entry name" value="ARM repeat"/>
    <property type="match status" value="1"/>
</dbReference>
<feature type="compositionally biased region" description="Basic and acidic residues" evidence="12">
    <location>
        <begin position="143"/>
        <end position="152"/>
    </location>
</feature>
<comment type="function">
    <text evidence="9">Catalyzes the hydroxylation of the N(6)-(4-aminobutyl)-L-lysine intermediate produced by deoxyhypusine synthase/DHPS on a critical lysine of the eukaryotic translation initiation factor 5A/eIF-5A. This is the second step of the post-translational modification of that lysine into an unusual amino acid residue named hypusine. Hypusination is unique to mature eIF-5A factor and is essential for its function.</text>
</comment>
<dbReference type="PROSITE" id="PS50077">
    <property type="entry name" value="HEAT_REPEAT"/>
    <property type="match status" value="2"/>
</dbReference>
<dbReference type="InterPro" id="IPR027517">
    <property type="entry name" value="Deoxyhypusine_hydroxylase"/>
</dbReference>
<comment type="subcellular location">
    <subcellularLocation>
        <location evidence="10">Cytoplasm</location>
    </subcellularLocation>
    <subcellularLocation>
        <location evidence="10">Nucleus</location>
    </subcellularLocation>
</comment>
<dbReference type="HAMAP" id="MF_03101">
    <property type="entry name" value="Deoxyhypusine_hydroxylase"/>
    <property type="match status" value="1"/>
</dbReference>
<feature type="binding site" evidence="10">
    <location>
        <position position="95"/>
    </location>
    <ligand>
        <name>Fe cation</name>
        <dbReference type="ChEBI" id="CHEBI:24875"/>
        <label>1</label>
    </ligand>
</feature>
<dbReference type="InterPro" id="IPR021133">
    <property type="entry name" value="HEAT_type_2"/>
</dbReference>
<evidence type="ECO:0000256" key="11">
    <source>
        <dbReference type="PROSITE-ProRule" id="PRU00103"/>
    </source>
</evidence>
<evidence type="ECO:0000256" key="5">
    <source>
        <dbReference type="ARBA" id="ARBA00023002"/>
    </source>
</evidence>
<evidence type="ECO:0000256" key="6">
    <source>
        <dbReference type="ARBA" id="ARBA00023004"/>
    </source>
</evidence>
<dbReference type="InterPro" id="IPR011989">
    <property type="entry name" value="ARM-like"/>
</dbReference>
<dbReference type="Gene3D" id="1.25.10.10">
    <property type="entry name" value="Leucine-rich Repeat Variant"/>
    <property type="match status" value="2"/>
</dbReference>
<feature type="repeat" description="HEAT" evidence="11">
    <location>
        <begin position="76"/>
        <end position="116"/>
    </location>
</feature>
<gene>
    <name evidence="10" type="primary">LIA1</name>
    <name evidence="13" type="ORF">BB561_001346</name>
</gene>
<dbReference type="Pfam" id="PF13646">
    <property type="entry name" value="HEAT_2"/>
    <property type="match status" value="2"/>
</dbReference>
<keyword evidence="10" id="KW-0539">Nucleus</keyword>
<accession>A0A2T9YV69</accession>
<dbReference type="SMART" id="SM00567">
    <property type="entry name" value="EZ_HEAT"/>
    <property type="match status" value="6"/>
</dbReference>
<feature type="binding site" evidence="10">
    <location>
        <position position="223"/>
    </location>
    <ligand>
        <name>Fe cation</name>
        <dbReference type="ChEBI" id="CHEBI:24875"/>
        <label>2</label>
    </ligand>
</feature>
<dbReference type="Pfam" id="PF03130">
    <property type="entry name" value="HEAT_PBS"/>
    <property type="match status" value="1"/>
</dbReference>
<protein>
    <recommendedName>
        <fullName evidence="10">Deoxyhypusine hydroxylase</fullName>
        <shortName evidence="10">DOHH</shortName>
        <ecNumber evidence="10">1.14.99.29</ecNumber>
    </recommendedName>
    <alternativeName>
        <fullName evidence="10">Deoxyhypusine dioxygenase</fullName>
    </alternativeName>
    <alternativeName>
        <fullName evidence="10">Deoxyhypusine monooxygenase</fullName>
    </alternativeName>
</protein>
<feature type="repeat" description="HEAT" evidence="11">
    <location>
        <begin position="237"/>
        <end position="277"/>
    </location>
</feature>
<dbReference type="EMBL" id="MBFR01000039">
    <property type="protein sequence ID" value="PVU96174.1"/>
    <property type="molecule type" value="Genomic_DNA"/>
</dbReference>
<dbReference type="AlphaFoldDB" id="A0A2T9YV69"/>
<dbReference type="GO" id="GO:0046872">
    <property type="term" value="F:metal ion binding"/>
    <property type="evidence" value="ECO:0007669"/>
    <property type="project" value="UniProtKB-KW"/>
</dbReference>
<dbReference type="OrthoDB" id="421002at2759"/>
<dbReference type="STRING" id="133385.A0A2T9YV69"/>
<keyword evidence="14" id="KW-1185">Reference proteome</keyword>
<name>A0A2T9YV69_9FUNG</name>
<evidence type="ECO:0000256" key="2">
    <source>
        <dbReference type="ARBA" id="ARBA00005041"/>
    </source>
</evidence>
<comment type="similarity">
    <text evidence="10">Belongs to the deoxyhypusine hydroxylase family.</text>
</comment>
<feature type="binding site" evidence="10">
    <location>
        <position position="257"/>
    </location>
    <ligand>
        <name>Fe cation</name>
        <dbReference type="ChEBI" id="CHEBI:24875"/>
        <label>2</label>
    </ligand>
</feature>
<reference evidence="13 14" key="1">
    <citation type="journal article" date="2018" name="MBio">
        <title>Comparative Genomics Reveals the Core Gene Toolbox for the Fungus-Insect Symbiosis.</title>
        <authorList>
            <person name="Wang Y."/>
            <person name="Stata M."/>
            <person name="Wang W."/>
            <person name="Stajich J.E."/>
            <person name="White M.M."/>
            <person name="Moncalvo J.M."/>
        </authorList>
    </citation>
    <scope>NUCLEOTIDE SEQUENCE [LARGE SCALE GENOMIC DNA]</scope>
    <source>
        <strain evidence="13 14">SWE-8-4</strain>
    </source>
</reference>
<evidence type="ECO:0000256" key="7">
    <source>
        <dbReference type="ARBA" id="ARBA00023033"/>
    </source>
</evidence>
<keyword evidence="4" id="KW-0677">Repeat</keyword>
<evidence type="ECO:0000256" key="12">
    <source>
        <dbReference type="SAM" id="MobiDB-lite"/>
    </source>
</evidence>
<comment type="function">
    <text evidence="10">Catalyzes the hydroxylation of the N(6)-(4-aminobutyl)-L-lysine intermediate to form hypusine, an essential post-translational modification only found in mature eIF-5A factor.</text>
</comment>
<dbReference type="InterPro" id="IPR004155">
    <property type="entry name" value="PBS_lyase_HEAT"/>
</dbReference>
<comment type="caution">
    <text evidence="13">The sequence shown here is derived from an EMBL/GenBank/DDBJ whole genome shotgun (WGS) entry which is preliminary data.</text>
</comment>
<evidence type="ECO:0000256" key="4">
    <source>
        <dbReference type="ARBA" id="ARBA00022737"/>
    </source>
</evidence>
<evidence type="ECO:0000256" key="9">
    <source>
        <dbReference type="ARBA" id="ARBA00045876"/>
    </source>
</evidence>
<feature type="region of interest" description="Disordered" evidence="12">
    <location>
        <begin position="143"/>
        <end position="165"/>
    </location>
</feature>
<evidence type="ECO:0000256" key="10">
    <source>
        <dbReference type="HAMAP-Rule" id="MF_03101"/>
    </source>
</evidence>
<dbReference type="InterPro" id="IPR016024">
    <property type="entry name" value="ARM-type_fold"/>
</dbReference>
<dbReference type="PANTHER" id="PTHR12697:SF5">
    <property type="entry name" value="DEOXYHYPUSINE HYDROXYLASE"/>
    <property type="match status" value="1"/>
</dbReference>
<keyword evidence="3 10" id="KW-0479">Metal-binding</keyword>
<feature type="binding site" evidence="10">
    <location>
        <position position="62"/>
    </location>
    <ligand>
        <name>Fe cation</name>
        <dbReference type="ChEBI" id="CHEBI:24875"/>
        <label>1</label>
    </ligand>
</feature>
<keyword evidence="6 10" id="KW-0408">Iron</keyword>
<keyword evidence="5 10" id="KW-0560">Oxidoreductase</keyword>
<organism evidence="13 14">
    <name type="scientific">Smittium simulii</name>
    <dbReference type="NCBI Taxonomy" id="133385"/>
    <lineage>
        <taxon>Eukaryota</taxon>
        <taxon>Fungi</taxon>
        <taxon>Fungi incertae sedis</taxon>
        <taxon>Zoopagomycota</taxon>
        <taxon>Kickxellomycotina</taxon>
        <taxon>Harpellomycetes</taxon>
        <taxon>Harpellales</taxon>
        <taxon>Legeriomycetaceae</taxon>
        <taxon>Smittium</taxon>
    </lineage>
</organism>
<sequence length="311" mass="34981">MTAGNPSTLSELEKILIDETGAIPLYKRYRALFSLKGLGTKEAIQSIIKATEKENRSELFKHELAYCLGQLQSKEAVPLLLKLIADPNEFVMVRHEAAEAIGAISDKDNMQFLGQYLKDPCQELADTCFLAIKKIEYENSSQDIKESNDKQKHQNIYGSIDPTPPEMEANSIEELEKKLLNESLCLWDRYKAMFRLRDIGTDEAVRVLSTALLTDKTSALFRHEIGFIFGELQHPLSVPALQQALADTQEAPMVRHEAAEALGSIASVDIIDILESYLQDEADVIRESCVVALDMYNHQNSDEFQYAIIPQ</sequence>
<feature type="binding site" evidence="10">
    <location>
        <position position="256"/>
    </location>
    <ligand>
        <name>Fe cation</name>
        <dbReference type="ChEBI" id="CHEBI:24875"/>
        <label>2</label>
    </ligand>
</feature>
<feature type="binding site" evidence="10">
    <location>
        <position position="96"/>
    </location>
    <ligand>
        <name>Fe cation</name>
        <dbReference type="ChEBI" id="CHEBI:24875"/>
        <label>1</label>
    </ligand>
</feature>
<comment type="catalytic activity">
    <reaction evidence="1 10">
        <text>[eIF5A protein]-deoxyhypusine + AH2 + O2 = [eIF5A protein]-hypusine + A + H2O</text>
        <dbReference type="Rhea" id="RHEA:14101"/>
        <dbReference type="Rhea" id="RHEA-COMP:10144"/>
        <dbReference type="Rhea" id="RHEA-COMP:12592"/>
        <dbReference type="ChEBI" id="CHEBI:13193"/>
        <dbReference type="ChEBI" id="CHEBI:15377"/>
        <dbReference type="ChEBI" id="CHEBI:15379"/>
        <dbReference type="ChEBI" id="CHEBI:17499"/>
        <dbReference type="ChEBI" id="CHEBI:82657"/>
        <dbReference type="ChEBI" id="CHEBI:91175"/>
        <dbReference type="EC" id="1.14.99.29"/>
    </reaction>
</comment>
<evidence type="ECO:0000256" key="3">
    <source>
        <dbReference type="ARBA" id="ARBA00022723"/>
    </source>
</evidence>
<comment type="cofactor">
    <cofactor evidence="10">
        <name>Fe(2+)</name>
        <dbReference type="ChEBI" id="CHEBI:29033"/>
    </cofactor>
    <text evidence="10">Binds 2 Fe(2+) ions per subunit.</text>
</comment>
<keyword evidence="7 10" id="KW-0503">Monooxygenase</keyword>
<evidence type="ECO:0000313" key="13">
    <source>
        <dbReference type="EMBL" id="PVU96174.1"/>
    </source>
</evidence>
<dbReference type="PANTHER" id="PTHR12697">
    <property type="entry name" value="PBS LYASE HEAT-LIKE PROTEIN"/>
    <property type="match status" value="1"/>
</dbReference>
<comment type="pathway">
    <text evidence="2 10">Protein modification; eIF5A hypusination.</text>
</comment>
<dbReference type="GO" id="GO:0019135">
    <property type="term" value="F:deoxyhypusine monooxygenase activity"/>
    <property type="evidence" value="ECO:0007669"/>
    <property type="project" value="UniProtKB-UniRule"/>
</dbReference>
<feature type="binding site" evidence="10">
    <location>
        <position position="224"/>
    </location>
    <ligand>
        <name>Fe cation</name>
        <dbReference type="ChEBI" id="CHEBI:24875"/>
        <label>2</label>
    </ligand>
</feature>
<proteinExistence type="inferred from homology"/>
<keyword evidence="10" id="KW-0963">Cytoplasm</keyword>
<dbReference type="Proteomes" id="UP000245383">
    <property type="component" value="Unassembled WGS sequence"/>
</dbReference>
<evidence type="ECO:0000256" key="8">
    <source>
        <dbReference type="ARBA" id="ARBA00023256"/>
    </source>
</evidence>
<evidence type="ECO:0000256" key="1">
    <source>
        <dbReference type="ARBA" id="ARBA00000068"/>
    </source>
</evidence>
<dbReference type="GO" id="GO:0005737">
    <property type="term" value="C:cytoplasm"/>
    <property type="evidence" value="ECO:0007669"/>
    <property type="project" value="UniProtKB-SubCell"/>
</dbReference>
<feature type="binding site" evidence="10">
    <location>
        <position position="63"/>
    </location>
    <ligand>
        <name>Fe cation</name>
        <dbReference type="ChEBI" id="CHEBI:24875"/>
        <label>1</label>
    </ligand>
</feature>
<dbReference type="EC" id="1.14.99.29" evidence="10"/>